<dbReference type="AlphaFoldDB" id="A0A2P7Z633"/>
<feature type="domain" description="Protein kinase" evidence="15">
    <location>
        <begin position="23"/>
        <end position="328"/>
    </location>
</feature>
<accession>A0A2P7Z633</accession>
<evidence type="ECO:0000256" key="8">
    <source>
        <dbReference type="ARBA" id="ARBA00022927"/>
    </source>
</evidence>
<dbReference type="EMBL" id="NHZQ01000305">
    <property type="protein sequence ID" value="PSK43692.1"/>
    <property type="molecule type" value="Genomic_DNA"/>
</dbReference>
<keyword evidence="5 13" id="KW-0547">Nucleotide-binding</keyword>
<feature type="compositionally biased region" description="Low complexity" evidence="14">
    <location>
        <begin position="854"/>
        <end position="876"/>
    </location>
</feature>
<dbReference type="GO" id="GO:0034727">
    <property type="term" value="P:piecemeal microautophagy of the nucleus"/>
    <property type="evidence" value="ECO:0007669"/>
    <property type="project" value="TreeGrafter"/>
</dbReference>
<dbReference type="STRING" id="40998.A0A2P7Z633"/>
<dbReference type="GO" id="GO:0042594">
    <property type="term" value="P:response to starvation"/>
    <property type="evidence" value="ECO:0007669"/>
    <property type="project" value="TreeGrafter"/>
</dbReference>
<dbReference type="InterPro" id="IPR011009">
    <property type="entry name" value="Kinase-like_dom_sf"/>
</dbReference>
<dbReference type="Pfam" id="PF21127">
    <property type="entry name" value="ATG1-like_MIT2"/>
    <property type="match status" value="1"/>
</dbReference>
<dbReference type="InterPro" id="IPR048941">
    <property type="entry name" value="ATG1-like_MIT2"/>
</dbReference>
<dbReference type="SUPFAM" id="SSF56112">
    <property type="entry name" value="Protein kinase-like (PK-like)"/>
    <property type="match status" value="1"/>
</dbReference>
<comment type="subcellular location">
    <subcellularLocation>
        <location evidence="1">Preautophagosomal structure membrane</location>
        <topology evidence="1">Peripheral membrane protein</topology>
    </subcellularLocation>
</comment>
<protein>
    <recommendedName>
        <fullName evidence="2">non-specific serine/threonine protein kinase</fullName>
        <ecNumber evidence="2">2.7.11.1</ecNumber>
    </recommendedName>
    <alternativeName>
        <fullName evidence="10">Autophagy-related protein 1</fullName>
    </alternativeName>
</protein>
<dbReference type="PANTHER" id="PTHR24348:SF22">
    <property type="entry name" value="NON-SPECIFIC SERINE_THREONINE PROTEIN KINASE"/>
    <property type="match status" value="1"/>
</dbReference>
<dbReference type="PANTHER" id="PTHR24348">
    <property type="entry name" value="SERINE/THREONINE-PROTEIN KINASE UNC-51-RELATED"/>
    <property type="match status" value="1"/>
</dbReference>
<evidence type="ECO:0000313" key="16">
    <source>
        <dbReference type="EMBL" id="PSK43692.1"/>
    </source>
</evidence>
<dbReference type="GO" id="GO:0000422">
    <property type="term" value="P:autophagy of mitochondrion"/>
    <property type="evidence" value="ECO:0007669"/>
    <property type="project" value="TreeGrafter"/>
</dbReference>
<proteinExistence type="predicted"/>
<dbReference type="InterPro" id="IPR022708">
    <property type="entry name" value="Atg1-like_tMIT"/>
</dbReference>
<dbReference type="GO" id="GO:0061709">
    <property type="term" value="P:reticulophagy"/>
    <property type="evidence" value="ECO:0007669"/>
    <property type="project" value="TreeGrafter"/>
</dbReference>
<evidence type="ECO:0000256" key="9">
    <source>
        <dbReference type="ARBA" id="ARBA00023006"/>
    </source>
</evidence>
<dbReference type="GO" id="GO:0005776">
    <property type="term" value="C:autophagosome"/>
    <property type="evidence" value="ECO:0007669"/>
    <property type="project" value="TreeGrafter"/>
</dbReference>
<evidence type="ECO:0000313" key="17">
    <source>
        <dbReference type="Proteomes" id="UP000243723"/>
    </source>
</evidence>
<dbReference type="OrthoDB" id="346907at2759"/>
<evidence type="ECO:0000256" key="14">
    <source>
        <dbReference type="SAM" id="MobiDB-lite"/>
    </source>
</evidence>
<dbReference type="InterPro" id="IPR017441">
    <property type="entry name" value="Protein_kinase_ATP_BS"/>
</dbReference>
<dbReference type="FunFam" id="3.30.200.20:FF:000042">
    <property type="entry name" value="Aurora kinase A"/>
    <property type="match status" value="1"/>
</dbReference>
<dbReference type="PROSITE" id="PS50011">
    <property type="entry name" value="PROTEIN_KINASE_DOM"/>
    <property type="match status" value="1"/>
</dbReference>
<dbReference type="Pfam" id="PF12063">
    <property type="entry name" value="ATG1-like_MIT1"/>
    <property type="match status" value="1"/>
</dbReference>
<feature type="region of interest" description="Disordered" evidence="14">
    <location>
        <begin position="942"/>
        <end position="963"/>
    </location>
</feature>
<evidence type="ECO:0000259" key="15">
    <source>
        <dbReference type="PROSITE" id="PS50011"/>
    </source>
</evidence>
<reference evidence="16 17" key="1">
    <citation type="submission" date="2017-05" db="EMBL/GenBank/DDBJ databases">
        <title>Draft genome sequence of Elsinoe australis.</title>
        <authorList>
            <person name="Cheng Q."/>
        </authorList>
    </citation>
    <scope>NUCLEOTIDE SEQUENCE [LARGE SCALE GENOMIC DNA]</scope>
    <source>
        <strain evidence="16 17">NL1</strain>
    </source>
</reference>
<feature type="region of interest" description="Disordered" evidence="14">
    <location>
        <begin position="993"/>
        <end position="1040"/>
    </location>
</feature>
<dbReference type="GO" id="GO:0034045">
    <property type="term" value="C:phagophore assembly site membrane"/>
    <property type="evidence" value="ECO:0007669"/>
    <property type="project" value="UniProtKB-SubCell"/>
</dbReference>
<dbReference type="GO" id="GO:0005524">
    <property type="term" value="F:ATP binding"/>
    <property type="evidence" value="ECO:0007669"/>
    <property type="project" value="UniProtKB-UniRule"/>
</dbReference>
<dbReference type="GO" id="GO:0010506">
    <property type="term" value="P:regulation of autophagy"/>
    <property type="evidence" value="ECO:0007669"/>
    <property type="project" value="InterPro"/>
</dbReference>
<dbReference type="InterPro" id="IPR000719">
    <property type="entry name" value="Prot_kinase_dom"/>
</dbReference>
<dbReference type="GO" id="GO:0004674">
    <property type="term" value="F:protein serine/threonine kinase activity"/>
    <property type="evidence" value="ECO:0007669"/>
    <property type="project" value="UniProtKB-KW"/>
</dbReference>
<dbReference type="EC" id="2.7.11.1" evidence="2"/>
<dbReference type="InterPro" id="IPR045269">
    <property type="entry name" value="Atg1-like"/>
</dbReference>
<keyword evidence="17" id="KW-1185">Reference proteome</keyword>
<sequence length="1040" mass="113406">MAHRTSSRRSGGDAEPDIQIGEFIRGKEIGKGSFATVYIASHKSKRSYAAVKAVIQNKLTRKLKDNLESEIRILKSLQHPHIVALFSCTETPSHIYLVMEYCQLSDLAQFMKKRTQLETLPETADIFSKYPNSQYGLNEVLVRHFVKQIASALEYLRVRNLIHRDIKPQNLLLNPSPAFMARQKPEDVPLAASEHSLVPAVGVDTLPMLKIADFGFARHLPQTMMAETLCGSPLYMAPEILSYHKYDAKADLWSVGTVTYEMMCGKPPFRAANHIELLKKIDDAKDRIPFPAGINISSDLHRMIRHLLKRQPTERVSFEGFFKSPPVVGPIPGLVGEDVPRTANVPVPDPGVSELSRRMQRQAIDNPMQSATPEEPEPAPSPRPTQRVTSPEGISPLSKAPLEADLGRRPSLSSRGNTTGGSRPMDIQRPNRQDDRPSLVAHATAPARDLLLGQQYSARDPTGIRRRSDRNTIPSTSAPREAQLPPSRNADRNRSLQDQQDADKTAQDIAFEKEYVLVEKRAVEVNAFADELAASPHLYNRGQAGQHAGISRRSTTQGIPSSAAGTQSPSPSTAMQIAHNRRSDTGHNRQASFERRFAPNPGSATNMLSKALNMANARLFGVLGASPPVAGMSPPRGYTAFPSYPTPSVGLAITTGKEEPRNAQDEDSRVLRIVEEAATRSDTVYSFAEVKYRQLLPATPSADEGPSIRQIGALEKPSALNSSNPGTASEEDQELTQIAVVAVSEEALVLFVKALSILAKSIDLASYWWSQNRLRPSPSPPSRLSSLEHESPLSGARTNAEVARRMNSVVQWMRNRFNECLEKSEIVGRRLVEAQKHLPSDHPGHPSNHAGFQTSSGSGSTTKPTKLGSSGSSAGSLGAAAENIQLTSGVTAEKLMFERAVEMSRAAAVNELVGEDLRGCEISYRTAVILLEAVLEGDDEPLLSRGERERKEGDRADEGVEGLEGEERRAVLQLLEGTRHRLRSLVRKITAQMQSAEMQSRRLSGTGAAPTGTSNGPGGIANMAKLKSASPVLAVGTPPR</sequence>
<feature type="region of interest" description="Disordered" evidence="14">
    <location>
        <begin position="367"/>
        <end position="507"/>
    </location>
</feature>
<keyword evidence="4" id="KW-0808">Transferase</keyword>
<dbReference type="PROSITE" id="PS00107">
    <property type="entry name" value="PROTEIN_KINASE_ATP"/>
    <property type="match status" value="1"/>
</dbReference>
<keyword evidence="3" id="KW-0723">Serine/threonine-protein kinase</keyword>
<feature type="compositionally biased region" description="Polar residues" evidence="14">
    <location>
        <begin position="552"/>
        <end position="575"/>
    </location>
</feature>
<dbReference type="PROSITE" id="PS00108">
    <property type="entry name" value="PROTEIN_KINASE_ST"/>
    <property type="match status" value="1"/>
</dbReference>
<keyword evidence="8" id="KW-0653">Protein transport</keyword>
<dbReference type="GO" id="GO:0005829">
    <property type="term" value="C:cytosol"/>
    <property type="evidence" value="ECO:0007669"/>
    <property type="project" value="TreeGrafter"/>
</dbReference>
<keyword evidence="7 13" id="KW-0067">ATP-binding</keyword>
<feature type="compositionally biased region" description="Polar residues" evidence="14">
    <location>
        <begin position="411"/>
        <end position="421"/>
    </location>
</feature>
<dbReference type="InterPro" id="IPR008271">
    <property type="entry name" value="Ser/Thr_kinase_AS"/>
</dbReference>
<dbReference type="SMART" id="SM00220">
    <property type="entry name" value="S_TKc"/>
    <property type="match status" value="1"/>
</dbReference>
<feature type="region of interest" description="Disordered" evidence="14">
    <location>
        <begin position="837"/>
        <end position="876"/>
    </location>
</feature>
<dbReference type="GO" id="GO:0000045">
    <property type="term" value="P:autophagosome assembly"/>
    <property type="evidence" value="ECO:0007669"/>
    <property type="project" value="TreeGrafter"/>
</dbReference>
<evidence type="ECO:0000256" key="1">
    <source>
        <dbReference type="ARBA" id="ARBA00004623"/>
    </source>
</evidence>
<feature type="compositionally biased region" description="Basic and acidic residues" evidence="14">
    <location>
        <begin position="581"/>
        <end position="590"/>
    </location>
</feature>
<evidence type="ECO:0000256" key="7">
    <source>
        <dbReference type="ARBA" id="ARBA00022840"/>
    </source>
</evidence>
<keyword evidence="6 16" id="KW-0418">Kinase</keyword>
<evidence type="ECO:0000256" key="4">
    <source>
        <dbReference type="ARBA" id="ARBA00022679"/>
    </source>
</evidence>
<dbReference type="Pfam" id="PF00069">
    <property type="entry name" value="Pkinase"/>
    <property type="match status" value="1"/>
</dbReference>
<comment type="catalytic activity">
    <reaction evidence="11">
        <text>L-threonyl-[protein] + ATP = O-phospho-L-threonyl-[protein] + ADP + H(+)</text>
        <dbReference type="Rhea" id="RHEA:46608"/>
        <dbReference type="Rhea" id="RHEA-COMP:11060"/>
        <dbReference type="Rhea" id="RHEA-COMP:11605"/>
        <dbReference type="ChEBI" id="CHEBI:15378"/>
        <dbReference type="ChEBI" id="CHEBI:30013"/>
        <dbReference type="ChEBI" id="CHEBI:30616"/>
        <dbReference type="ChEBI" id="CHEBI:61977"/>
        <dbReference type="ChEBI" id="CHEBI:456216"/>
        <dbReference type="EC" id="2.7.11.1"/>
    </reaction>
</comment>
<keyword evidence="9" id="KW-0072">Autophagy</keyword>
<keyword evidence="8" id="KW-0813">Transport</keyword>
<name>A0A2P7Z633_9PEZI</name>
<feature type="region of interest" description="Disordered" evidence="14">
    <location>
        <begin position="543"/>
        <end position="590"/>
    </location>
</feature>
<organism evidence="16 17">
    <name type="scientific">Elsinoe australis</name>
    <dbReference type="NCBI Taxonomy" id="40998"/>
    <lineage>
        <taxon>Eukaryota</taxon>
        <taxon>Fungi</taxon>
        <taxon>Dikarya</taxon>
        <taxon>Ascomycota</taxon>
        <taxon>Pezizomycotina</taxon>
        <taxon>Dothideomycetes</taxon>
        <taxon>Dothideomycetidae</taxon>
        <taxon>Myriangiales</taxon>
        <taxon>Elsinoaceae</taxon>
        <taxon>Elsinoe</taxon>
    </lineage>
</organism>
<dbReference type="Gene3D" id="1.10.510.10">
    <property type="entry name" value="Transferase(Phosphotransferase) domain 1"/>
    <property type="match status" value="1"/>
</dbReference>
<evidence type="ECO:0000256" key="5">
    <source>
        <dbReference type="ARBA" id="ARBA00022741"/>
    </source>
</evidence>
<evidence type="ECO:0000256" key="13">
    <source>
        <dbReference type="PROSITE-ProRule" id="PRU10141"/>
    </source>
</evidence>
<evidence type="ECO:0000256" key="10">
    <source>
        <dbReference type="ARBA" id="ARBA00030237"/>
    </source>
</evidence>
<evidence type="ECO:0000256" key="11">
    <source>
        <dbReference type="ARBA" id="ARBA00047899"/>
    </source>
</evidence>
<feature type="compositionally biased region" description="Polar residues" evidence="14">
    <location>
        <begin position="993"/>
        <end position="1003"/>
    </location>
</feature>
<evidence type="ECO:0000256" key="6">
    <source>
        <dbReference type="ARBA" id="ARBA00022777"/>
    </source>
</evidence>
<dbReference type="Proteomes" id="UP000243723">
    <property type="component" value="Unassembled WGS sequence"/>
</dbReference>
<dbReference type="GO" id="GO:0015031">
    <property type="term" value="P:protein transport"/>
    <property type="evidence" value="ECO:0007669"/>
    <property type="project" value="UniProtKB-KW"/>
</dbReference>
<feature type="binding site" evidence="13">
    <location>
        <position position="52"/>
    </location>
    <ligand>
        <name>ATP</name>
        <dbReference type="ChEBI" id="CHEBI:30616"/>
    </ligand>
</feature>
<evidence type="ECO:0000256" key="12">
    <source>
        <dbReference type="ARBA" id="ARBA00048679"/>
    </source>
</evidence>
<feature type="region of interest" description="Disordered" evidence="14">
    <location>
        <begin position="775"/>
        <end position="800"/>
    </location>
</feature>
<comment type="caution">
    <text evidence="16">The sequence shown here is derived from an EMBL/GenBank/DDBJ whole genome shotgun (WGS) entry which is preliminary data.</text>
</comment>
<gene>
    <name evidence="16" type="ORF">B9Z65_7206</name>
</gene>
<evidence type="ECO:0000256" key="3">
    <source>
        <dbReference type="ARBA" id="ARBA00022527"/>
    </source>
</evidence>
<evidence type="ECO:0000256" key="2">
    <source>
        <dbReference type="ARBA" id="ARBA00012513"/>
    </source>
</evidence>
<comment type="catalytic activity">
    <reaction evidence="12">
        <text>L-seryl-[protein] + ATP = O-phospho-L-seryl-[protein] + ADP + H(+)</text>
        <dbReference type="Rhea" id="RHEA:17989"/>
        <dbReference type="Rhea" id="RHEA-COMP:9863"/>
        <dbReference type="Rhea" id="RHEA-COMP:11604"/>
        <dbReference type="ChEBI" id="CHEBI:15378"/>
        <dbReference type="ChEBI" id="CHEBI:29999"/>
        <dbReference type="ChEBI" id="CHEBI:30616"/>
        <dbReference type="ChEBI" id="CHEBI:83421"/>
        <dbReference type="ChEBI" id="CHEBI:456216"/>
        <dbReference type="EC" id="2.7.11.1"/>
    </reaction>
</comment>
<feature type="compositionally biased region" description="Basic and acidic residues" evidence="14">
    <location>
        <begin position="489"/>
        <end position="507"/>
    </location>
</feature>
<feature type="compositionally biased region" description="Basic and acidic residues" evidence="14">
    <location>
        <begin position="945"/>
        <end position="958"/>
    </location>
</feature>